<dbReference type="InterPro" id="IPR018712">
    <property type="entry name" value="Tle1-like_cat"/>
</dbReference>
<protein>
    <submittedName>
        <fullName evidence="2">DUF2235 domain-containing protein</fullName>
    </submittedName>
</protein>
<dbReference type="PANTHER" id="PTHR33840:SF1">
    <property type="entry name" value="TLE1 PHOSPHOLIPASE DOMAIN-CONTAINING PROTEIN"/>
    <property type="match status" value="1"/>
</dbReference>
<proteinExistence type="predicted"/>
<feature type="domain" description="T6SS Phospholipase effector Tle1-like catalytic" evidence="1">
    <location>
        <begin position="2"/>
        <end position="285"/>
    </location>
</feature>
<evidence type="ECO:0000313" key="2">
    <source>
        <dbReference type="EMBL" id="NBE08559.1"/>
    </source>
</evidence>
<sequence>MKNIAVFCDGTWNHLDMAEPTNVAILSKNVLPVSSKGVEQRAIYLPGVGTRKKEAGAIERAVDRVTGGAFGWGLDGRLEAAYREIAAVYAAGDRLYLFGFSRGAYMARSLAGLLRNCGLPGAGMEARIPEAMALYRNRAPGSHPDAPASLRFRAEFSPRFATSETDRMVRPGPVEMLAVDYLGVWDTVGALGVPDHFAGLAAITNGKYKFHDLRLSSMVKSARHAVAIDERRRTFPPTLWENLTELNIREGDMPYRQEWFPGTHGGVGGGGPIRGLSNAALLWIAGGAEEAGMEFSPAMKDAAQMAVAVDAPLDNHPPQTGLVARLLARKAVDRAPPPSIRAVSWMARERWRRHGYRPVPLRPFGPKMEPPVMPGEWGD</sequence>
<dbReference type="Proteomes" id="UP001517376">
    <property type="component" value="Unassembled WGS sequence"/>
</dbReference>
<keyword evidence="3" id="KW-1185">Reference proteome</keyword>
<dbReference type="InterPro" id="IPR029058">
    <property type="entry name" value="AB_hydrolase_fold"/>
</dbReference>
<name>A0ABW9Y7T6_9RHOB</name>
<evidence type="ECO:0000259" key="1">
    <source>
        <dbReference type="Pfam" id="PF09994"/>
    </source>
</evidence>
<organism evidence="2 3">
    <name type="scientific">Paragemmobacter ruber</name>
    <dbReference type="NCBI Taxonomy" id="1985673"/>
    <lineage>
        <taxon>Bacteria</taxon>
        <taxon>Pseudomonadati</taxon>
        <taxon>Pseudomonadota</taxon>
        <taxon>Alphaproteobacteria</taxon>
        <taxon>Rhodobacterales</taxon>
        <taxon>Paracoccaceae</taxon>
        <taxon>Paragemmobacter</taxon>
    </lineage>
</organism>
<comment type="caution">
    <text evidence="2">The sequence shown here is derived from an EMBL/GenBank/DDBJ whole genome shotgun (WGS) entry which is preliminary data.</text>
</comment>
<gene>
    <name evidence="2" type="ORF">GU920_13535</name>
</gene>
<reference evidence="3" key="1">
    <citation type="submission" date="2020-01" db="EMBL/GenBank/DDBJ databases">
        <title>Sphingomonas sp. strain CSW-10.</title>
        <authorList>
            <person name="Chen W.-M."/>
        </authorList>
    </citation>
    <scope>NUCLEOTIDE SEQUENCE [LARGE SCALE GENOMIC DNA]</scope>
    <source>
        <strain evidence="3">CCP-1</strain>
    </source>
</reference>
<dbReference type="PANTHER" id="PTHR33840">
    <property type="match status" value="1"/>
</dbReference>
<evidence type="ECO:0000313" key="3">
    <source>
        <dbReference type="Proteomes" id="UP001517376"/>
    </source>
</evidence>
<accession>A0ABW9Y7T6</accession>
<dbReference type="EMBL" id="JAAATW010000003">
    <property type="protein sequence ID" value="NBE08559.1"/>
    <property type="molecule type" value="Genomic_DNA"/>
</dbReference>
<dbReference type="SUPFAM" id="SSF53474">
    <property type="entry name" value="alpha/beta-Hydrolases"/>
    <property type="match status" value="1"/>
</dbReference>
<dbReference type="RefSeq" id="WP_161767621.1">
    <property type="nucleotide sequence ID" value="NZ_JAAATW010000003.1"/>
</dbReference>
<dbReference type="Pfam" id="PF09994">
    <property type="entry name" value="T6SS_Tle1-like_cat"/>
    <property type="match status" value="1"/>
</dbReference>